<proteinExistence type="inferred from homology"/>
<sequence>MSLLSSREYWESRYKLDPEPFDWYQRFSLNDQFKETVQQYLQPQDRTLIVGAGTSRLTEELWAMQHSRLAWNNIKADCHMVNIDFSSIAVALLNERYARMDIGAIQNIVMDARAMEFEDSSFNAIIDKATLDSILCGEGGAQSGARLLAEVARVLKPGGFFFLLSNAPPKQRLPMLEQPQFSWRCVANALPKPGSDRLVPNVDASFGSDEANSKNHYLYIMTKEIQKLPESVED</sequence>
<evidence type="ECO:0000259" key="4">
    <source>
        <dbReference type="Pfam" id="PF08241"/>
    </source>
</evidence>
<dbReference type="PANTHER" id="PTHR12176:SF79">
    <property type="entry name" value="METHYLTRANSFERASE TYPE 11 DOMAIN-CONTAINING PROTEIN"/>
    <property type="match status" value="1"/>
</dbReference>
<reference evidence="5 6" key="1">
    <citation type="journal article" date="2024" name="Science">
        <title>Giant polyketide synthase enzymes in the biosynthesis of giant marine polyether toxins.</title>
        <authorList>
            <person name="Fallon T.R."/>
            <person name="Shende V.V."/>
            <person name="Wierzbicki I.H."/>
            <person name="Pendleton A.L."/>
            <person name="Watervoot N.F."/>
            <person name="Auber R.P."/>
            <person name="Gonzalez D.J."/>
            <person name="Wisecaver J.H."/>
            <person name="Moore B.S."/>
        </authorList>
    </citation>
    <scope>NUCLEOTIDE SEQUENCE [LARGE SCALE GENOMIC DNA]</scope>
    <source>
        <strain evidence="5 6">12B1</strain>
    </source>
</reference>
<comment type="similarity">
    <text evidence="1">Belongs to the methyltransferase superfamily.</text>
</comment>
<dbReference type="AlphaFoldDB" id="A0AB34K1F0"/>
<dbReference type="GO" id="GO:0008757">
    <property type="term" value="F:S-adenosylmethionine-dependent methyltransferase activity"/>
    <property type="evidence" value="ECO:0007669"/>
    <property type="project" value="InterPro"/>
</dbReference>
<dbReference type="PANTHER" id="PTHR12176">
    <property type="entry name" value="SAM-DEPENDENT METHYLTRANSFERASE SUPERFAMILY PROTEIN"/>
    <property type="match status" value="1"/>
</dbReference>
<dbReference type="InterPro" id="IPR029063">
    <property type="entry name" value="SAM-dependent_MTases_sf"/>
</dbReference>
<evidence type="ECO:0000256" key="3">
    <source>
        <dbReference type="ARBA" id="ARBA00022679"/>
    </source>
</evidence>
<protein>
    <recommendedName>
        <fullName evidence="4">Methyltransferase type 11 domain-containing protein</fullName>
    </recommendedName>
</protein>
<accession>A0AB34K1F0</accession>
<gene>
    <name evidence="5" type="ORF">AB1Y20_009371</name>
</gene>
<dbReference type="EMBL" id="JBGBPQ010000002">
    <property type="protein sequence ID" value="KAL1528000.1"/>
    <property type="molecule type" value="Genomic_DNA"/>
</dbReference>
<dbReference type="Pfam" id="PF08241">
    <property type="entry name" value="Methyltransf_11"/>
    <property type="match status" value="1"/>
</dbReference>
<keyword evidence="3" id="KW-0808">Transferase</keyword>
<dbReference type="GO" id="GO:0032259">
    <property type="term" value="P:methylation"/>
    <property type="evidence" value="ECO:0007669"/>
    <property type="project" value="UniProtKB-KW"/>
</dbReference>
<dbReference type="CDD" id="cd02440">
    <property type="entry name" value="AdoMet_MTases"/>
    <property type="match status" value="1"/>
</dbReference>
<keyword evidence="6" id="KW-1185">Reference proteome</keyword>
<evidence type="ECO:0000313" key="5">
    <source>
        <dbReference type="EMBL" id="KAL1528000.1"/>
    </source>
</evidence>
<dbReference type="SUPFAM" id="SSF53335">
    <property type="entry name" value="S-adenosyl-L-methionine-dependent methyltransferases"/>
    <property type="match status" value="1"/>
</dbReference>
<organism evidence="5 6">
    <name type="scientific">Prymnesium parvum</name>
    <name type="common">Toxic golden alga</name>
    <dbReference type="NCBI Taxonomy" id="97485"/>
    <lineage>
        <taxon>Eukaryota</taxon>
        <taxon>Haptista</taxon>
        <taxon>Haptophyta</taxon>
        <taxon>Prymnesiophyceae</taxon>
        <taxon>Prymnesiales</taxon>
        <taxon>Prymnesiaceae</taxon>
        <taxon>Prymnesium</taxon>
    </lineage>
</organism>
<evidence type="ECO:0000256" key="1">
    <source>
        <dbReference type="ARBA" id="ARBA00008361"/>
    </source>
</evidence>
<comment type="caution">
    <text evidence="5">The sequence shown here is derived from an EMBL/GenBank/DDBJ whole genome shotgun (WGS) entry which is preliminary data.</text>
</comment>
<dbReference type="InterPro" id="IPR051419">
    <property type="entry name" value="Lys/N-term_MeTrsfase_sf"/>
</dbReference>
<dbReference type="InterPro" id="IPR013216">
    <property type="entry name" value="Methyltransf_11"/>
</dbReference>
<dbReference type="Proteomes" id="UP001515480">
    <property type="component" value="Unassembled WGS sequence"/>
</dbReference>
<evidence type="ECO:0000256" key="2">
    <source>
        <dbReference type="ARBA" id="ARBA00022603"/>
    </source>
</evidence>
<keyword evidence="2" id="KW-0489">Methyltransferase</keyword>
<dbReference type="Gene3D" id="3.40.50.150">
    <property type="entry name" value="Vaccinia Virus protein VP39"/>
    <property type="match status" value="1"/>
</dbReference>
<evidence type="ECO:0000313" key="6">
    <source>
        <dbReference type="Proteomes" id="UP001515480"/>
    </source>
</evidence>
<name>A0AB34K1F0_PRYPA</name>
<feature type="domain" description="Methyltransferase type 11" evidence="4">
    <location>
        <begin position="50"/>
        <end position="163"/>
    </location>
</feature>